<evidence type="ECO:0000259" key="9">
    <source>
        <dbReference type="Pfam" id="PF07732"/>
    </source>
</evidence>
<feature type="transmembrane region" description="Helical" evidence="6">
    <location>
        <begin position="36"/>
        <end position="60"/>
    </location>
</feature>
<dbReference type="Pfam" id="PF07732">
    <property type="entry name" value="Cu-oxidase_3"/>
    <property type="match status" value="1"/>
</dbReference>
<reference evidence="10" key="1">
    <citation type="submission" date="2017-11" db="EMBL/GenBank/DDBJ databases">
        <title>Draft genome sequence of the sordariomycete Lecythophora hoffmannii CBS 245.38.</title>
        <authorList>
            <person name="Leonhardt S."/>
            <person name="Buettner E."/>
            <person name="Gebauer A.M."/>
            <person name="Hofrichter M."/>
            <person name="Kellner H."/>
        </authorList>
    </citation>
    <scope>NUCLEOTIDE SEQUENCE</scope>
    <source>
        <strain evidence="10">CBS 245.38</strain>
    </source>
</reference>
<dbReference type="CDD" id="cd13857">
    <property type="entry name" value="CuRO_1_Diphenol_Ox"/>
    <property type="match status" value="1"/>
</dbReference>
<evidence type="ECO:0000313" key="10">
    <source>
        <dbReference type="EMBL" id="AUS45844.1"/>
    </source>
</evidence>
<proteinExistence type="inferred from homology"/>
<evidence type="ECO:0000256" key="5">
    <source>
        <dbReference type="SAM" id="MobiDB-lite"/>
    </source>
</evidence>
<comment type="similarity">
    <text evidence="1">Belongs to the multicopper oxidase family.</text>
</comment>
<dbReference type="PROSITE" id="PS00079">
    <property type="entry name" value="MULTICOPPER_OXIDASE1"/>
    <property type="match status" value="1"/>
</dbReference>
<dbReference type="InterPro" id="IPR033138">
    <property type="entry name" value="Cu_oxidase_CS"/>
</dbReference>
<dbReference type="EMBL" id="MG550058">
    <property type="protein sequence ID" value="AUS45844.1"/>
    <property type="molecule type" value="Genomic_DNA"/>
</dbReference>
<feature type="domain" description="Plastocyanin-like" evidence="8">
    <location>
        <begin position="537"/>
        <end position="638"/>
    </location>
</feature>
<dbReference type="PANTHER" id="PTHR11709:SF414">
    <property type="entry name" value="ADR239WP"/>
    <property type="match status" value="1"/>
</dbReference>
<dbReference type="InterPro" id="IPR011706">
    <property type="entry name" value="Cu-oxidase_C"/>
</dbReference>
<dbReference type="InterPro" id="IPR001117">
    <property type="entry name" value="Cu-oxidase_2nd"/>
</dbReference>
<dbReference type="GO" id="GO:0016491">
    <property type="term" value="F:oxidoreductase activity"/>
    <property type="evidence" value="ECO:0007669"/>
    <property type="project" value="UniProtKB-KW"/>
</dbReference>
<organism evidence="10">
    <name type="scientific">Coniochaeta hoffmannii</name>
    <dbReference type="NCBI Taxonomy" id="91930"/>
    <lineage>
        <taxon>Eukaryota</taxon>
        <taxon>Fungi</taxon>
        <taxon>Dikarya</taxon>
        <taxon>Ascomycota</taxon>
        <taxon>Pezizomycotina</taxon>
        <taxon>Sordariomycetes</taxon>
        <taxon>Sordariomycetidae</taxon>
        <taxon>Coniochaetales</taxon>
        <taxon>Coniochaetaceae</taxon>
        <taxon>Coniochaeta</taxon>
    </lineage>
</organism>
<evidence type="ECO:0000256" key="1">
    <source>
        <dbReference type="ARBA" id="ARBA00010609"/>
    </source>
</evidence>
<keyword evidence="6" id="KW-1133">Transmembrane helix</keyword>
<keyword evidence="2" id="KW-0479">Metal-binding</keyword>
<feature type="compositionally biased region" description="Polar residues" evidence="5">
    <location>
        <begin position="12"/>
        <end position="25"/>
    </location>
</feature>
<evidence type="ECO:0000256" key="6">
    <source>
        <dbReference type="SAM" id="Phobius"/>
    </source>
</evidence>
<evidence type="ECO:0000256" key="2">
    <source>
        <dbReference type="ARBA" id="ARBA00022723"/>
    </source>
</evidence>
<accession>A0A2I7VT85</accession>
<sequence length="661" mass="72415">MSQRHEDKSGHGSMQKSSVPDTGSPFTEAKRSRTTLLIVGTAIAVIVIALTLGLGLGLGLRKHHGASVSPTSPPSSPFVPTGTPLPGNGGSSAASGLLEEWRLNPESYVLDTSWNVNAASTTRYYNLVISEGQGWPDGVVRDMLFINGKFPGPLIEVNRGDRLVVNVTNNLSKNSTTIHWHGLFQNGTNWFDGTAGVTQCGIPPGRSLLYNFTIDNQFGTYWYHSHYGTQYLDGVLGPLVVHAPEEADARKLYDQERVALIQDWYHDFSTVNLGNYLVPDNENSEPLPDNGLINGFNYFNCSLYSSDSGRTCFDNNTYSIFTLDPNTRTRVRLINTGAFAEFQLSVDNHSLSVIETDGTLVNPYSVHRLPIHVAQRYSVVLTTNQSTSTNYWLRAAMNTFCFTGDNPVLDPTTLAVVSYSGNNTIAPAANASIDWKDAYDVVCEDLDPSFLVPSVRSVPPPATTLYRVDFSFGIGAYQLDYAKVNGTTWAPMGNTTTLIEAVDGLGGGADGDRFGITGQVGAFEANQFVVGVSNSSVEVVDVLIYSLDEGSHPFHLHGHQFWILQTGSGFLDWKNYYSEIMPSKADAVGNALRRDTLTIKPYAWALIRFVADNPGLWALHCHIAWHMEAGLLMQFMSRADVLRKTSIPQDVRALCEQHGAY</sequence>
<dbReference type="AlphaFoldDB" id="A0A2I7VT85"/>
<dbReference type="InterPro" id="IPR045087">
    <property type="entry name" value="Cu-oxidase_fam"/>
</dbReference>
<evidence type="ECO:0000256" key="4">
    <source>
        <dbReference type="ARBA" id="ARBA00023008"/>
    </source>
</evidence>
<dbReference type="PROSITE" id="PS00080">
    <property type="entry name" value="MULTICOPPER_OXIDASE2"/>
    <property type="match status" value="1"/>
</dbReference>
<name>A0A2I7VT85_9PEZI</name>
<dbReference type="Pfam" id="PF07731">
    <property type="entry name" value="Cu-oxidase_2"/>
    <property type="match status" value="1"/>
</dbReference>
<evidence type="ECO:0000259" key="7">
    <source>
        <dbReference type="Pfam" id="PF00394"/>
    </source>
</evidence>
<dbReference type="Gene3D" id="2.60.40.420">
    <property type="entry name" value="Cupredoxins - blue copper proteins"/>
    <property type="match status" value="3"/>
</dbReference>
<dbReference type="InterPro" id="IPR011707">
    <property type="entry name" value="Cu-oxidase-like_N"/>
</dbReference>
<evidence type="ECO:0000256" key="3">
    <source>
        <dbReference type="ARBA" id="ARBA00023002"/>
    </source>
</evidence>
<keyword evidence="3" id="KW-0560">Oxidoreductase</keyword>
<dbReference type="Pfam" id="PF00394">
    <property type="entry name" value="Cu-oxidase"/>
    <property type="match status" value="1"/>
</dbReference>
<dbReference type="InterPro" id="IPR002355">
    <property type="entry name" value="Cu_oxidase_Cu_BS"/>
</dbReference>
<protein>
    <submittedName>
        <fullName evidence="10">Multicopper oxidase</fullName>
    </submittedName>
</protein>
<dbReference type="FunFam" id="2.60.40.420:FF:000045">
    <property type="entry name" value="Laccase 2"/>
    <property type="match status" value="1"/>
</dbReference>
<feature type="compositionally biased region" description="Basic and acidic residues" evidence="5">
    <location>
        <begin position="1"/>
        <end position="10"/>
    </location>
</feature>
<feature type="region of interest" description="Disordered" evidence="5">
    <location>
        <begin position="1"/>
        <end position="27"/>
    </location>
</feature>
<feature type="domain" description="Plastocyanin-like" evidence="7">
    <location>
        <begin position="257"/>
        <end position="422"/>
    </location>
</feature>
<feature type="region of interest" description="Disordered" evidence="5">
    <location>
        <begin position="63"/>
        <end position="91"/>
    </location>
</feature>
<evidence type="ECO:0000259" key="8">
    <source>
        <dbReference type="Pfam" id="PF07731"/>
    </source>
</evidence>
<dbReference type="CDD" id="cd13910">
    <property type="entry name" value="CuRO_3_MCO_like_4"/>
    <property type="match status" value="1"/>
</dbReference>
<dbReference type="SMR" id="A0A2I7VT85"/>
<dbReference type="GO" id="GO:0005507">
    <property type="term" value="F:copper ion binding"/>
    <property type="evidence" value="ECO:0007669"/>
    <property type="project" value="InterPro"/>
</dbReference>
<dbReference type="InterPro" id="IPR008972">
    <property type="entry name" value="Cupredoxin"/>
</dbReference>
<keyword evidence="6" id="KW-0472">Membrane</keyword>
<dbReference type="PANTHER" id="PTHR11709">
    <property type="entry name" value="MULTI-COPPER OXIDASE"/>
    <property type="match status" value="1"/>
</dbReference>
<dbReference type="SUPFAM" id="SSF49503">
    <property type="entry name" value="Cupredoxins"/>
    <property type="match status" value="3"/>
</dbReference>
<feature type="domain" description="Plastocyanin-like" evidence="9">
    <location>
        <begin position="131"/>
        <end position="245"/>
    </location>
</feature>
<keyword evidence="6" id="KW-0812">Transmembrane</keyword>
<dbReference type="CDD" id="cd13886">
    <property type="entry name" value="CuRO_2_MCO_like_1"/>
    <property type="match status" value="1"/>
</dbReference>
<keyword evidence="4" id="KW-0186">Copper</keyword>